<dbReference type="Pfam" id="PF13650">
    <property type="entry name" value="Asp_protease_2"/>
    <property type="match status" value="1"/>
</dbReference>
<dbReference type="GeneID" id="104793896"/>
<reference evidence="1" key="1">
    <citation type="journal article" date="2014" name="Nat. Commun.">
        <title>The emerging biofuel crop Camelina sativa retains a highly undifferentiated hexaploid genome structure.</title>
        <authorList>
            <person name="Kagale S."/>
            <person name="Koh C."/>
            <person name="Nixon J."/>
            <person name="Bollina V."/>
            <person name="Clarke W.E."/>
            <person name="Tuteja R."/>
            <person name="Spillane C."/>
            <person name="Robinson S.J."/>
            <person name="Links M.G."/>
            <person name="Clarke C."/>
            <person name="Higgins E.E."/>
            <person name="Huebert T."/>
            <person name="Sharpe A.G."/>
            <person name="Parkin I.A."/>
        </authorList>
    </citation>
    <scope>NUCLEOTIDE SEQUENCE [LARGE SCALE GENOMIC DNA]</scope>
    <source>
        <strain evidence="1">cv. DH55</strain>
    </source>
</reference>
<evidence type="ECO:0000313" key="2">
    <source>
        <dbReference type="RefSeq" id="XP_010518621.1"/>
    </source>
</evidence>
<evidence type="ECO:0000313" key="1">
    <source>
        <dbReference type="Proteomes" id="UP000694864"/>
    </source>
</evidence>
<dbReference type="PANTHER" id="PTHR33240:SF8">
    <property type="entry name" value="OS03G0439900 PROTEIN"/>
    <property type="match status" value="1"/>
</dbReference>
<reference evidence="2" key="2">
    <citation type="submission" date="2025-08" db="UniProtKB">
        <authorList>
            <consortium name="RefSeq"/>
        </authorList>
    </citation>
    <scope>IDENTIFICATION</scope>
    <source>
        <tissue evidence="2">Leaf</tissue>
    </source>
</reference>
<dbReference type="CDD" id="cd00303">
    <property type="entry name" value="retropepsin_like"/>
    <property type="match status" value="1"/>
</dbReference>
<name>A0ABM0ZPC8_CAMSA</name>
<dbReference type="InterPro" id="IPR021109">
    <property type="entry name" value="Peptidase_aspartic_dom_sf"/>
</dbReference>
<keyword evidence="1" id="KW-1185">Reference proteome</keyword>
<gene>
    <name evidence="2" type="primary">LOC104793896</name>
</gene>
<dbReference type="PANTHER" id="PTHR33240">
    <property type="entry name" value="OS08G0508500 PROTEIN"/>
    <property type="match status" value="1"/>
</dbReference>
<dbReference type="RefSeq" id="XP_010518621.1">
    <property type="nucleotide sequence ID" value="XM_010520319.1"/>
</dbReference>
<dbReference type="Proteomes" id="UP000694864">
    <property type="component" value="Chromosome 6"/>
</dbReference>
<protein>
    <submittedName>
        <fullName evidence="2">Uncharacterized protein LOC104793896</fullName>
    </submittedName>
</protein>
<proteinExistence type="predicted"/>
<sequence>MVIGESLVTRILIDTGSSVNVIFKDVLIQMEIDLRNTTHETQPLTGFDGDTIMTVGTIALPIYVGNTMQCFNFAIVDKPIVYNVILGTPWLHKMRVVASTYHQCTKFPNAYGIVTLRGDPLMARTGFIIEKKMQNARAFVIAKSQPPRDARTPPPKEFV</sequence>
<organism evidence="1 2">
    <name type="scientific">Camelina sativa</name>
    <name type="common">False flax</name>
    <name type="synonym">Myagrum sativum</name>
    <dbReference type="NCBI Taxonomy" id="90675"/>
    <lineage>
        <taxon>Eukaryota</taxon>
        <taxon>Viridiplantae</taxon>
        <taxon>Streptophyta</taxon>
        <taxon>Embryophyta</taxon>
        <taxon>Tracheophyta</taxon>
        <taxon>Spermatophyta</taxon>
        <taxon>Magnoliopsida</taxon>
        <taxon>eudicotyledons</taxon>
        <taxon>Gunneridae</taxon>
        <taxon>Pentapetalae</taxon>
        <taxon>rosids</taxon>
        <taxon>malvids</taxon>
        <taxon>Brassicales</taxon>
        <taxon>Brassicaceae</taxon>
        <taxon>Camelineae</taxon>
        <taxon>Camelina</taxon>
    </lineage>
</organism>
<dbReference type="SUPFAM" id="SSF50630">
    <property type="entry name" value="Acid proteases"/>
    <property type="match status" value="1"/>
</dbReference>
<dbReference type="Gene3D" id="2.40.70.10">
    <property type="entry name" value="Acid Proteases"/>
    <property type="match status" value="1"/>
</dbReference>
<accession>A0ABM0ZPC8</accession>